<dbReference type="GO" id="GO:0003995">
    <property type="term" value="F:acyl-CoA dehydrogenase activity"/>
    <property type="evidence" value="ECO:0007669"/>
    <property type="project" value="TreeGrafter"/>
</dbReference>
<dbReference type="AlphaFoldDB" id="A0AAD1HA22"/>
<dbReference type="InterPro" id="IPR009075">
    <property type="entry name" value="AcylCo_DH/oxidase_C"/>
</dbReference>
<sequence length="337" mass="34613">MSEFAGELVGLIQNLAKDAGETTESAADEISPQWSQVQELGLVGIGIPEDLGGSGGELGDLVVVVRELAAHAIRTPIVEAAVAAFAAGVPEPGSFGSVVVDRTVASPGGTVTADLYGVPFATHAGELVIVGDLGLAVVSLSAAGVDVEPAIDIAGAPAGNVRLQRAAARPARQGSEPAAVVDRLGLLRSAALLGSASRAYELTRQYVQEREQFGAPLLKIPAVATALAQMAVHIGGLRSAVDRAISLCADGGVSPTRRFSAVASARIVGAQAATLVARSAHQLHGAVGVTQEYGLHRYSRSLWAWRDADEPERAWSNRLGAAARSLGEAELWDTLTA</sequence>
<name>A0AAD1HA22_9MYCO</name>
<evidence type="ECO:0000256" key="2">
    <source>
        <dbReference type="ARBA" id="ARBA00009347"/>
    </source>
</evidence>
<dbReference type="SUPFAM" id="SSF47203">
    <property type="entry name" value="Acyl-CoA dehydrogenase C-terminal domain-like"/>
    <property type="match status" value="1"/>
</dbReference>
<keyword evidence="3" id="KW-0285">Flavoprotein</keyword>
<evidence type="ECO:0000256" key="4">
    <source>
        <dbReference type="ARBA" id="ARBA00022827"/>
    </source>
</evidence>
<dbReference type="SUPFAM" id="SSF56645">
    <property type="entry name" value="Acyl-CoA dehydrogenase NM domain-like"/>
    <property type="match status" value="1"/>
</dbReference>
<evidence type="ECO:0000256" key="3">
    <source>
        <dbReference type="ARBA" id="ARBA00022630"/>
    </source>
</evidence>
<evidence type="ECO:0000259" key="7">
    <source>
        <dbReference type="Pfam" id="PF02771"/>
    </source>
</evidence>
<dbReference type="PANTHER" id="PTHR43884:SF20">
    <property type="entry name" value="ACYL-COA DEHYDROGENASE FADE28"/>
    <property type="match status" value="1"/>
</dbReference>
<feature type="domain" description="Acyl-CoA dehydrogenase/oxidase N-terminal" evidence="7">
    <location>
        <begin position="28"/>
        <end position="75"/>
    </location>
</feature>
<evidence type="ECO:0000256" key="1">
    <source>
        <dbReference type="ARBA" id="ARBA00001974"/>
    </source>
</evidence>
<dbReference type="EMBL" id="AP022560">
    <property type="protein sequence ID" value="BBX00068.1"/>
    <property type="molecule type" value="Genomic_DNA"/>
</dbReference>
<evidence type="ECO:0000259" key="6">
    <source>
        <dbReference type="Pfam" id="PF00441"/>
    </source>
</evidence>
<dbReference type="Pfam" id="PF00441">
    <property type="entry name" value="Acyl-CoA_dh_1"/>
    <property type="match status" value="1"/>
</dbReference>
<dbReference type="KEGG" id="mmor:MMOR_10040"/>
<dbReference type="InterPro" id="IPR009100">
    <property type="entry name" value="AcylCoA_DH/oxidase_NM_dom_sf"/>
</dbReference>
<accession>A0AAD1HA22</accession>
<dbReference type="InterPro" id="IPR036250">
    <property type="entry name" value="AcylCo_DH-like_C"/>
</dbReference>
<keyword evidence="5" id="KW-0560">Oxidoreductase</keyword>
<keyword evidence="9" id="KW-1185">Reference proteome</keyword>
<evidence type="ECO:0000313" key="9">
    <source>
        <dbReference type="Proteomes" id="UP000466681"/>
    </source>
</evidence>
<evidence type="ECO:0000313" key="8">
    <source>
        <dbReference type="EMBL" id="BBX00068.1"/>
    </source>
</evidence>
<comment type="similarity">
    <text evidence="2">Belongs to the acyl-CoA dehydrogenase family.</text>
</comment>
<evidence type="ECO:0000256" key="5">
    <source>
        <dbReference type="ARBA" id="ARBA00023002"/>
    </source>
</evidence>
<dbReference type="InterPro" id="IPR013786">
    <property type="entry name" value="AcylCoA_DH/ox_N"/>
</dbReference>
<dbReference type="RefSeq" id="WP_083156561.1">
    <property type="nucleotide sequence ID" value="NZ_AP022560.1"/>
</dbReference>
<dbReference type="Proteomes" id="UP000466681">
    <property type="component" value="Chromosome"/>
</dbReference>
<comment type="cofactor">
    <cofactor evidence="1">
        <name>FAD</name>
        <dbReference type="ChEBI" id="CHEBI:57692"/>
    </cofactor>
</comment>
<dbReference type="Gene3D" id="1.20.140.10">
    <property type="entry name" value="Butyryl-CoA Dehydrogenase, subunit A, domain 3"/>
    <property type="match status" value="1"/>
</dbReference>
<gene>
    <name evidence="8" type="ORF">MMOR_10040</name>
</gene>
<dbReference type="Gene3D" id="1.10.540.10">
    <property type="entry name" value="Acyl-CoA dehydrogenase/oxidase, N-terminal domain"/>
    <property type="match status" value="1"/>
</dbReference>
<dbReference type="Pfam" id="PF02771">
    <property type="entry name" value="Acyl-CoA_dh_N"/>
    <property type="match status" value="1"/>
</dbReference>
<dbReference type="PANTHER" id="PTHR43884">
    <property type="entry name" value="ACYL-COA DEHYDROGENASE"/>
    <property type="match status" value="1"/>
</dbReference>
<dbReference type="InterPro" id="IPR037069">
    <property type="entry name" value="AcylCoA_DH/ox_N_sf"/>
</dbReference>
<reference evidence="8 9" key="1">
    <citation type="journal article" date="2019" name="Emerg. Microbes Infect.">
        <title>Comprehensive subspecies identification of 175 nontuberculous mycobacteria species based on 7547 genomic profiles.</title>
        <authorList>
            <person name="Matsumoto Y."/>
            <person name="Kinjo T."/>
            <person name="Motooka D."/>
            <person name="Nabeya D."/>
            <person name="Jung N."/>
            <person name="Uechi K."/>
            <person name="Horii T."/>
            <person name="Iida T."/>
            <person name="Fujita J."/>
            <person name="Nakamura S."/>
        </authorList>
    </citation>
    <scope>NUCLEOTIDE SEQUENCE [LARGE SCALE GENOMIC DNA]</scope>
    <source>
        <strain evidence="8 9">JCM 6375</strain>
    </source>
</reference>
<keyword evidence="4" id="KW-0274">FAD</keyword>
<dbReference type="GO" id="GO:0050660">
    <property type="term" value="F:flavin adenine dinucleotide binding"/>
    <property type="evidence" value="ECO:0007669"/>
    <property type="project" value="InterPro"/>
</dbReference>
<protein>
    <submittedName>
        <fullName evidence="8">Acyl-CoA dehydrogenase</fullName>
    </submittedName>
</protein>
<organism evidence="8 9">
    <name type="scientific">Mycolicibacterium moriokaense</name>
    <dbReference type="NCBI Taxonomy" id="39691"/>
    <lineage>
        <taxon>Bacteria</taxon>
        <taxon>Bacillati</taxon>
        <taxon>Actinomycetota</taxon>
        <taxon>Actinomycetes</taxon>
        <taxon>Mycobacteriales</taxon>
        <taxon>Mycobacteriaceae</taxon>
        <taxon>Mycolicibacterium</taxon>
    </lineage>
</organism>
<proteinExistence type="inferred from homology"/>
<feature type="domain" description="Acyl-CoA dehydrogenase/oxidase C-terminal" evidence="6">
    <location>
        <begin position="189"/>
        <end position="301"/>
    </location>
</feature>